<dbReference type="Gene3D" id="1.25.40.970">
    <property type="match status" value="1"/>
</dbReference>
<reference evidence="2" key="1">
    <citation type="submission" date="2025-08" db="UniProtKB">
        <authorList>
            <consortium name="RefSeq"/>
        </authorList>
    </citation>
    <scope>IDENTIFICATION</scope>
</reference>
<evidence type="ECO:0000313" key="1">
    <source>
        <dbReference type="Proteomes" id="UP000515152"/>
    </source>
</evidence>
<dbReference type="InterPro" id="IPR011990">
    <property type="entry name" value="TPR-like_helical_dom_sf"/>
</dbReference>
<accession>A0A6P8GL08</accession>
<name>A0A6P8GL08_CLUHA</name>
<gene>
    <name evidence="2" type="primary">LOC105911193</name>
</gene>
<dbReference type="GeneID" id="105911193"/>
<dbReference type="OrthoDB" id="265717at2759"/>
<dbReference type="RefSeq" id="XP_031436117.1">
    <property type="nucleotide sequence ID" value="XM_031580257.2"/>
</dbReference>
<dbReference type="Gene3D" id="1.25.40.10">
    <property type="entry name" value="Tetratricopeptide repeat domain"/>
    <property type="match status" value="1"/>
</dbReference>
<evidence type="ECO:0000313" key="2">
    <source>
        <dbReference type="RefSeq" id="XP_031436117.1"/>
    </source>
</evidence>
<dbReference type="KEGG" id="char:105911193"/>
<dbReference type="AlphaFoldDB" id="A0A6P8GL08"/>
<organism evidence="1 2">
    <name type="scientific">Clupea harengus</name>
    <name type="common">Atlantic herring</name>
    <dbReference type="NCBI Taxonomy" id="7950"/>
    <lineage>
        <taxon>Eukaryota</taxon>
        <taxon>Metazoa</taxon>
        <taxon>Chordata</taxon>
        <taxon>Craniata</taxon>
        <taxon>Vertebrata</taxon>
        <taxon>Euteleostomi</taxon>
        <taxon>Actinopterygii</taxon>
        <taxon>Neopterygii</taxon>
        <taxon>Teleostei</taxon>
        <taxon>Clupei</taxon>
        <taxon>Clupeiformes</taxon>
        <taxon>Clupeoidei</taxon>
        <taxon>Clupeidae</taxon>
        <taxon>Clupea</taxon>
    </lineage>
</organism>
<dbReference type="SUPFAM" id="SSF48452">
    <property type="entry name" value="TPR-like"/>
    <property type="match status" value="1"/>
</dbReference>
<protein>
    <submittedName>
        <fullName evidence="2">Histone-lysine N-methyltransferase SMYD3</fullName>
    </submittedName>
</protein>
<dbReference type="Proteomes" id="UP000515152">
    <property type="component" value="Chromosome 14"/>
</dbReference>
<keyword evidence="1" id="KW-1185">Reference proteome</keyword>
<proteinExistence type="predicted"/>
<sequence>MLAGDEEVWRSLKEALPSLERLQAEQKWAELLSEGVSLVDRHGDAVPDTNIYLLRLLDLLLDACISLGQYHTALRFGTRTVEPYRLYYPDPHPARGVQLMRVGKLQHLLGGVEEALKTFRQAYDIMKMTHGTEHTLTNELQGKLGECQAELNRD</sequence>